<accession>A0A0R0F1R2</accession>
<keyword evidence="3" id="KW-1185">Reference proteome</keyword>
<dbReference type="STRING" id="3847.A0A0R0F1R2"/>
<organism evidence="1">
    <name type="scientific">Glycine max</name>
    <name type="common">Soybean</name>
    <name type="synonym">Glycine hispida</name>
    <dbReference type="NCBI Taxonomy" id="3847"/>
    <lineage>
        <taxon>Eukaryota</taxon>
        <taxon>Viridiplantae</taxon>
        <taxon>Streptophyta</taxon>
        <taxon>Embryophyta</taxon>
        <taxon>Tracheophyta</taxon>
        <taxon>Spermatophyta</taxon>
        <taxon>Magnoliopsida</taxon>
        <taxon>eudicotyledons</taxon>
        <taxon>Gunneridae</taxon>
        <taxon>Pentapetalae</taxon>
        <taxon>rosids</taxon>
        <taxon>fabids</taxon>
        <taxon>Fabales</taxon>
        <taxon>Fabaceae</taxon>
        <taxon>Papilionoideae</taxon>
        <taxon>50 kb inversion clade</taxon>
        <taxon>NPAAA clade</taxon>
        <taxon>indigoferoid/millettioid clade</taxon>
        <taxon>Phaseoleae</taxon>
        <taxon>Glycine</taxon>
        <taxon>Glycine subgen. Soja</taxon>
    </lineage>
</organism>
<name>A0A0R0F1R2_SOYBN</name>
<dbReference type="PANTHER" id="PTHR21726:SF61">
    <property type="entry name" value="DNAA INITIATOR-ASSOCIATING PROTEIN"/>
    <property type="match status" value="1"/>
</dbReference>
<dbReference type="Gramene" id="KRH00172">
    <property type="protein sequence ID" value="KRH00172"/>
    <property type="gene ID" value="GLYMA_18G197900"/>
</dbReference>
<protein>
    <submittedName>
        <fullName evidence="1 2">Uncharacterized protein</fullName>
    </submittedName>
</protein>
<dbReference type="Proteomes" id="UP000008827">
    <property type="component" value="Chromosome 18"/>
</dbReference>
<dbReference type="PANTHER" id="PTHR21726">
    <property type="entry name" value="PHOSPHATIDYLINOSITOL N-ACETYLGLUCOSAMINYLTRANSFERASE SUBUNIT P DOWN SYNDROME CRITICAL REGION PROTEIN 5 -RELATED"/>
    <property type="match status" value="1"/>
</dbReference>
<dbReference type="EnsemblPlants" id="KRH00172">
    <property type="protein sequence ID" value="KRH00172"/>
    <property type="gene ID" value="GLYMA_18G197900"/>
</dbReference>
<sequence length="74" mass="9013">MKDSTMKNLAITEKKVQQHKPGDYVGIFFQLIDWKRKLYKKKLFSKKLFPPGWNHFVFYKFILAYENKIFLNSH</sequence>
<dbReference type="OMA" id="KLFPPGW"/>
<dbReference type="InParanoid" id="A0A0R0F1R2"/>
<gene>
    <name evidence="1" type="ORF">GLYMA_18G197900</name>
</gene>
<dbReference type="EMBL" id="CM000851">
    <property type="protein sequence ID" value="KRH00172.1"/>
    <property type="molecule type" value="Genomic_DNA"/>
</dbReference>
<proteinExistence type="predicted"/>
<evidence type="ECO:0000313" key="1">
    <source>
        <dbReference type="EMBL" id="KRH00172.1"/>
    </source>
</evidence>
<evidence type="ECO:0000313" key="2">
    <source>
        <dbReference type="EnsemblPlants" id="KRH00172"/>
    </source>
</evidence>
<dbReference type="AlphaFoldDB" id="A0A0R0F1R2"/>
<reference evidence="2" key="2">
    <citation type="submission" date="2018-02" db="UniProtKB">
        <authorList>
            <consortium name="EnsemblPlants"/>
        </authorList>
    </citation>
    <scope>IDENTIFICATION</scope>
    <source>
        <strain evidence="2">Williams 82</strain>
    </source>
</reference>
<evidence type="ECO:0000313" key="3">
    <source>
        <dbReference type="Proteomes" id="UP000008827"/>
    </source>
</evidence>
<reference evidence="1 2" key="1">
    <citation type="journal article" date="2010" name="Nature">
        <title>Genome sequence of the palaeopolyploid soybean.</title>
        <authorList>
            <person name="Schmutz J."/>
            <person name="Cannon S.B."/>
            <person name="Schlueter J."/>
            <person name="Ma J."/>
            <person name="Mitros T."/>
            <person name="Nelson W."/>
            <person name="Hyten D.L."/>
            <person name="Song Q."/>
            <person name="Thelen J.J."/>
            <person name="Cheng J."/>
            <person name="Xu D."/>
            <person name="Hellsten U."/>
            <person name="May G.D."/>
            <person name="Yu Y."/>
            <person name="Sakurai T."/>
            <person name="Umezawa T."/>
            <person name="Bhattacharyya M.K."/>
            <person name="Sandhu D."/>
            <person name="Valliyodan B."/>
            <person name="Lindquist E."/>
            <person name="Peto M."/>
            <person name="Grant D."/>
            <person name="Shu S."/>
            <person name="Goodstein D."/>
            <person name="Barry K."/>
            <person name="Futrell-Griggs M."/>
            <person name="Abernathy B."/>
            <person name="Du J."/>
            <person name="Tian Z."/>
            <person name="Zhu L."/>
            <person name="Gill N."/>
            <person name="Joshi T."/>
            <person name="Libault M."/>
            <person name="Sethuraman A."/>
            <person name="Zhang X.-C."/>
            <person name="Shinozaki K."/>
            <person name="Nguyen H.T."/>
            <person name="Wing R.A."/>
            <person name="Cregan P."/>
            <person name="Specht J."/>
            <person name="Grimwood J."/>
            <person name="Rokhsar D."/>
            <person name="Stacey G."/>
            <person name="Shoemaker R.C."/>
            <person name="Jackson S.A."/>
        </authorList>
    </citation>
    <scope>NUCLEOTIDE SEQUENCE [LARGE SCALE GENOMIC DNA]</scope>
    <source>
        <strain evidence="2">cv. Williams 82</strain>
        <tissue evidence="1">Callus</tissue>
    </source>
</reference>
<reference evidence="1" key="3">
    <citation type="submission" date="2018-07" db="EMBL/GenBank/DDBJ databases">
        <title>WGS assembly of Glycine max.</title>
        <authorList>
            <person name="Schmutz J."/>
            <person name="Cannon S."/>
            <person name="Schlueter J."/>
            <person name="Ma J."/>
            <person name="Mitros T."/>
            <person name="Nelson W."/>
            <person name="Hyten D."/>
            <person name="Song Q."/>
            <person name="Thelen J."/>
            <person name="Cheng J."/>
            <person name="Xu D."/>
            <person name="Hellsten U."/>
            <person name="May G."/>
            <person name="Yu Y."/>
            <person name="Sakurai T."/>
            <person name="Umezawa T."/>
            <person name="Bhattacharyya M."/>
            <person name="Sandhu D."/>
            <person name="Valliyodan B."/>
            <person name="Lindquist E."/>
            <person name="Peto M."/>
            <person name="Grant D."/>
            <person name="Shu S."/>
            <person name="Goodstein D."/>
            <person name="Barry K."/>
            <person name="Futrell-Griggs M."/>
            <person name="Abernathy B."/>
            <person name="Du J."/>
            <person name="Tian Z."/>
            <person name="Zhu L."/>
            <person name="Gill N."/>
            <person name="Joshi T."/>
            <person name="Libault M."/>
            <person name="Sethuraman A."/>
            <person name="Zhang X."/>
            <person name="Shinozaki K."/>
            <person name="Nguyen H."/>
            <person name="Wing R."/>
            <person name="Cregan P."/>
            <person name="Specht J."/>
            <person name="Grimwood J."/>
            <person name="Rokhsar D."/>
            <person name="Stacey G."/>
            <person name="Shoemaker R."/>
            <person name="Jackson S."/>
        </authorList>
    </citation>
    <scope>NUCLEOTIDE SEQUENCE</scope>
    <source>
        <tissue evidence="1">Callus</tissue>
    </source>
</reference>